<dbReference type="EMBL" id="JABXXO010000011">
    <property type="protein sequence ID" value="KAF7763515.1"/>
    <property type="molecule type" value="Genomic_DNA"/>
</dbReference>
<organism evidence="3 4">
    <name type="scientific">Agaricus bisporus var. burnettii</name>
    <dbReference type="NCBI Taxonomy" id="192524"/>
    <lineage>
        <taxon>Eukaryota</taxon>
        <taxon>Fungi</taxon>
        <taxon>Dikarya</taxon>
        <taxon>Basidiomycota</taxon>
        <taxon>Agaricomycotina</taxon>
        <taxon>Agaricomycetes</taxon>
        <taxon>Agaricomycetidae</taxon>
        <taxon>Agaricales</taxon>
        <taxon>Agaricineae</taxon>
        <taxon>Agaricaceae</taxon>
        <taxon>Agaricus</taxon>
    </lineage>
</organism>
<feature type="compositionally biased region" description="Basic and acidic residues" evidence="1">
    <location>
        <begin position="1090"/>
        <end position="1099"/>
    </location>
</feature>
<protein>
    <recommendedName>
        <fullName evidence="2">SANT domain-containing protein</fullName>
    </recommendedName>
</protein>
<dbReference type="GO" id="GO:0005654">
    <property type="term" value="C:nucleoplasm"/>
    <property type="evidence" value="ECO:0007669"/>
    <property type="project" value="UniProtKB-ARBA"/>
</dbReference>
<dbReference type="Proteomes" id="UP000629468">
    <property type="component" value="Unassembled WGS sequence"/>
</dbReference>
<dbReference type="InterPro" id="IPR051571">
    <property type="entry name" value="N-CoR_corepressor"/>
</dbReference>
<feature type="region of interest" description="Disordered" evidence="1">
    <location>
        <begin position="329"/>
        <end position="401"/>
    </location>
</feature>
<dbReference type="GO" id="GO:0000785">
    <property type="term" value="C:chromatin"/>
    <property type="evidence" value="ECO:0007669"/>
    <property type="project" value="TreeGrafter"/>
</dbReference>
<feature type="compositionally biased region" description="Basic and acidic residues" evidence="1">
    <location>
        <begin position="209"/>
        <end position="230"/>
    </location>
</feature>
<feature type="compositionally biased region" description="Polar residues" evidence="1">
    <location>
        <begin position="466"/>
        <end position="489"/>
    </location>
</feature>
<dbReference type="InterPro" id="IPR009057">
    <property type="entry name" value="Homeodomain-like_sf"/>
</dbReference>
<feature type="compositionally biased region" description="Basic and acidic residues" evidence="1">
    <location>
        <begin position="890"/>
        <end position="899"/>
    </location>
</feature>
<feature type="compositionally biased region" description="Low complexity" evidence="1">
    <location>
        <begin position="332"/>
        <end position="344"/>
    </location>
</feature>
<evidence type="ECO:0000259" key="2">
    <source>
        <dbReference type="PROSITE" id="PS51293"/>
    </source>
</evidence>
<dbReference type="PANTHER" id="PTHR13992:SF39">
    <property type="entry name" value="SMRTER, ISOFORM G"/>
    <property type="match status" value="1"/>
</dbReference>
<feature type="compositionally biased region" description="Basic and acidic residues" evidence="1">
    <location>
        <begin position="917"/>
        <end position="930"/>
    </location>
</feature>
<feature type="compositionally biased region" description="Basic and acidic residues" evidence="1">
    <location>
        <begin position="938"/>
        <end position="972"/>
    </location>
</feature>
<dbReference type="SMART" id="SM00717">
    <property type="entry name" value="SANT"/>
    <property type="match status" value="1"/>
</dbReference>
<dbReference type="AlphaFoldDB" id="A0A8H7EY55"/>
<feature type="region of interest" description="Disordered" evidence="1">
    <location>
        <begin position="1"/>
        <end position="65"/>
    </location>
</feature>
<feature type="compositionally biased region" description="Basic and acidic residues" evidence="1">
    <location>
        <begin position="128"/>
        <end position="148"/>
    </location>
</feature>
<feature type="compositionally biased region" description="Polar residues" evidence="1">
    <location>
        <begin position="11"/>
        <end position="34"/>
    </location>
</feature>
<feature type="compositionally biased region" description="Polar residues" evidence="1">
    <location>
        <begin position="256"/>
        <end position="268"/>
    </location>
</feature>
<dbReference type="SUPFAM" id="SSF46689">
    <property type="entry name" value="Homeodomain-like"/>
    <property type="match status" value="1"/>
</dbReference>
<feature type="region of interest" description="Disordered" evidence="1">
    <location>
        <begin position="465"/>
        <end position="490"/>
    </location>
</feature>
<feature type="compositionally biased region" description="Polar residues" evidence="1">
    <location>
        <begin position="360"/>
        <end position="370"/>
    </location>
</feature>
<evidence type="ECO:0000256" key="1">
    <source>
        <dbReference type="SAM" id="MobiDB-lite"/>
    </source>
</evidence>
<feature type="compositionally biased region" description="Basic residues" evidence="1">
    <location>
        <begin position="1044"/>
        <end position="1055"/>
    </location>
</feature>
<gene>
    <name evidence="3" type="ORF">Agabi119p4_8052</name>
</gene>
<comment type="caution">
    <text evidence="3">The sequence shown here is derived from an EMBL/GenBank/DDBJ whole genome shotgun (WGS) entry which is preliminary data.</text>
</comment>
<feature type="compositionally biased region" description="Basic and acidic residues" evidence="1">
    <location>
        <begin position="1029"/>
        <end position="1043"/>
    </location>
</feature>
<dbReference type="InterPro" id="IPR001005">
    <property type="entry name" value="SANT/Myb"/>
</dbReference>
<feature type="compositionally biased region" description="Basic and acidic residues" evidence="1">
    <location>
        <begin position="371"/>
        <end position="380"/>
    </location>
</feature>
<dbReference type="Gene3D" id="1.10.10.60">
    <property type="entry name" value="Homeodomain-like"/>
    <property type="match status" value="1"/>
</dbReference>
<dbReference type="CDD" id="cd00167">
    <property type="entry name" value="SANT"/>
    <property type="match status" value="1"/>
</dbReference>
<dbReference type="GO" id="GO:0006357">
    <property type="term" value="P:regulation of transcription by RNA polymerase II"/>
    <property type="evidence" value="ECO:0007669"/>
    <property type="project" value="TreeGrafter"/>
</dbReference>
<dbReference type="GO" id="GO:0032991">
    <property type="term" value="C:protein-containing complex"/>
    <property type="evidence" value="ECO:0007669"/>
    <property type="project" value="UniProtKB-ARBA"/>
</dbReference>
<dbReference type="PANTHER" id="PTHR13992">
    <property type="entry name" value="NUCLEAR RECEPTOR CO-REPRESSOR RELATED NCOR"/>
    <property type="match status" value="1"/>
</dbReference>
<evidence type="ECO:0000313" key="4">
    <source>
        <dbReference type="Proteomes" id="UP000629468"/>
    </source>
</evidence>
<name>A0A8H7EY55_AGABI</name>
<dbReference type="InterPro" id="IPR017884">
    <property type="entry name" value="SANT_dom"/>
</dbReference>
<feature type="domain" description="SANT" evidence="2">
    <location>
        <begin position="809"/>
        <end position="860"/>
    </location>
</feature>
<dbReference type="PROSITE" id="PS51293">
    <property type="entry name" value="SANT"/>
    <property type="match status" value="1"/>
</dbReference>
<feature type="compositionally biased region" description="Basic and acidic residues" evidence="1">
    <location>
        <begin position="157"/>
        <end position="186"/>
    </location>
</feature>
<feature type="region of interest" description="Disordered" evidence="1">
    <location>
        <begin position="87"/>
        <end position="283"/>
    </location>
</feature>
<accession>A0A8H7EY55</accession>
<feature type="region of interest" description="Disordered" evidence="1">
    <location>
        <begin position="505"/>
        <end position="538"/>
    </location>
</feature>
<proteinExistence type="predicted"/>
<feature type="region of interest" description="Disordered" evidence="1">
    <location>
        <begin position="568"/>
        <end position="591"/>
    </location>
</feature>
<feature type="compositionally biased region" description="Polar residues" evidence="1">
    <location>
        <begin position="1100"/>
        <end position="1109"/>
    </location>
</feature>
<evidence type="ECO:0000313" key="3">
    <source>
        <dbReference type="EMBL" id="KAF7763515.1"/>
    </source>
</evidence>
<dbReference type="Pfam" id="PF00249">
    <property type="entry name" value="Myb_DNA-binding"/>
    <property type="match status" value="1"/>
</dbReference>
<feature type="compositionally biased region" description="Pro residues" evidence="1">
    <location>
        <begin position="385"/>
        <end position="396"/>
    </location>
</feature>
<feature type="region of interest" description="Disordered" evidence="1">
    <location>
        <begin position="871"/>
        <end position="1074"/>
    </location>
</feature>
<feature type="region of interest" description="Disordered" evidence="1">
    <location>
        <begin position="1090"/>
        <end position="1109"/>
    </location>
</feature>
<sequence length="1109" mass="125341">MSAGGFEANHAMSTYQRYTPRKSSGTFTTPNFNRPYNHPPRRRTPSPPPHWRPPYDSYTPERVVPPFRDENLNAYRPNVYRPEYAAAEFWDPPPSPDPYLYSPRSQDIDTRESTNPWHPPAKNQSSWQDRKSISSSPTRDRPRRDDLVATRIFEPSDAWKRDHFDRPARFDGPNHSDRYSQHRRESTSSIQDRSQRANRNFVAPSSGGDRYRPAQDHFHLHQTPRPEYDSYRPPYEDSWTSPLRESISAPVHHRSPSYSHQRGGQTDSRAGGPLVSPKAFNRFPMRRRRGLSFSYNNDRNFHSADQLNYGSDSYHADHADHADDDEYRSYNSISRASSRSSIASTIPSERHDESPDTMVAESSTPVQNTREAIETFKDPARSPAPCAPPSPCPPGLPSLNDSVSIEHARIKSGAKDDVREENEVKEILSQDQIKIDAEQHDQNHMENGKPNDLARQASRCEISPSLWRTSNSDGTGRSNSTVDAPSATPQDYEMAVPASPAARHTLDLFPPTKSLSTLPPDERSQSNNEIVVNESHRDTVHEVRRSAIEETAPQVPVMISLPSAEDITITPTSTPCIRRTTPETPLSEPPASITSVENVIDGDLSIKEGLRVAVKARLLHDRQRSEELVNSILLANTLVSQHDHETEEADAEGLVREVLLGSSLQERIESFNRLRGSLVQFITQRQTLIHGKVNRLRQEYAHLQDQWNTHCHILNEQSKPSILEGETMPIGRTTRRSANLGDVVRSDLEMDQILASLENNDATDPNHLSQRNLATIPDMISVINGQIDHLFDETNHRVENPAEYYGPITGIDDWTAEEKEIFLDRYAAYPKQFGIIAESLPNKTSSQCVDYYYLHKKGLIDFRKVVSKFGPKRRRRGGGKRKGNALLTDIQKHDEEVHRGSGLISTAPSRGGRRKNKEKEKEKEIEKDVEMETEGDGDGEKEKTKDKEKDKGRERDNEKEKEGTEPKVEREKRRPGRPPNKRTMTQMQSTPTETPTPEPENKSRRKRGVNGTAAGSSSVTPIRLLLHSSLEKNKEATPESDHRPAKRTKRARKVKSAAIVEDEPSTPEMDSQTLPDVSVSALALTEKLTAKGIDHEKNRWPSQSITTPS</sequence>
<feature type="compositionally biased region" description="Basic residues" evidence="1">
    <location>
        <begin position="871"/>
        <end position="883"/>
    </location>
</feature>
<reference evidence="3 4" key="1">
    <citation type="journal article" name="Sci. Rep.">
        <title>Telomere-to-telomere assembled and centromere annotated genomes of the two main subspecies of the button mushroom Agaricus bisporus reveal especially polymorphic chromosome ends.</title>
        <authorList>
            <person name="Sonnenberg A.S.M."/>
            <person name="Sedaghat-Telgerd N."/>
            <person name="Lavrijssen B."/>
            <person name="Ohm R.A."/>
            <person name="Hendrickx P.M."/>
            <person name="Scholtmeijer K."/>
            <person name="Baars J.J.P."/>
            <person name="van Peer A."/>
        </authorList>
    </citation>
    <scope>NUCLEOTIDE SEQUENCE [LARGE SCALE GENOMIC DNA]</scope>
    <source>
        <strain evidence="3 4">H119_p4</strain>
    </source>
</reference>